<dbReference type="AlphaFoldDB" id="G6XH48"/>
<organism evidence="1 2">
    <name type="scientific">Gluconobacter morbifer G707</name>
    <dbReference type="NCBI Taxonomy" id="1088869"/>
    <lineage>
        <taxon>Bacteria</taxon>
        <taxon>Pseudomonadati</taxon>
        <taxon>Pseudomonadota</taxon>
        <taxon>Alphaproteobacteria</taxon>
        <taxon>Acetobacterales</taxon>
        <taxon>Acetobacteraceae</taxon>
        <taxon>Gluconobacter</taxon>
    </lineage>
</organism>
<gene>
    <name evidence="1" type="ORF">GMO_08130</name>
</gene>
<evidence type="ECO:0000313" key="1">
    <source>
        <dbReference type="EMBL" id="EHH69506.1"/>
    </source>
</evidence>
<comment type="caution">
    <text evidence="1">The sequence shown here is derived from an EMBL/GenBank/DDBJ whole genome shotgun (WGS) entry which is preliminary data.</text>
</comment>
<dbReference type="Proteomes" id="UP000004949">
    <property type="component" value="Unassembled WGS sequence"/>
</dbReference>
<dbReference type="STRING" id="1088869.GMO_08130"/>
<dbReference type="eggNOG" id="ENOG5032ZYT">
    <property type="taxonomic scope" value="Bacteria"/>
</dbReference>
<evidence type="ECO:0008006" key="3">
    <source>
        <dbReference type="Google" id="ProtNLM"/>
    </source>
</evidence>
<proteinExistence type="predicted"/>
<dbReference type="EMBL" id="AGQV01000001">
    <property type="protein sequence ID" value="EHH69506.1"/>
    <property type="molecule type" value="Genomic_DNA"/>
</dbReference>
<name>G6XH48_9PROT</name>
<reference evidence="1 2" key="1">
    <citation type="submission" date="2011-10" db="EMBL/GenBank/DDBJ databases">
        <title>Genome sequence of Gluconobacter morbifer G707, isolated from Drosophila gut.</title>
        <authorList>
            <person name="Lee W.-J."/>
            <person name="Kim E.-K."/>
        </authorList>
    </citation>
    <scope>NUCLEOTIDE SEQUENCE [LARGE SCALE GENOMIC DNA]</scope>
    <source>
        <strain evidence="1 2">G707</strain>
    </source>
</reference>
<accession>G6XH48</accession>
<evidence type="ECO:0000313" key="2">
    <source>
        <dbReference type="Proteomes" id="UP000004949"/>
    </source>
</evidence>
<dbReference type="PATRIC" id="fig|1088869.3.peg.819"/>
<protein>
    <recommendedName>
        <fullName evidence="3">DUF1134 domain-containing protein</fullName>
    </recommendedName>
</protein>
<sequence>MAGLGLAATGTASAADTLGTPSGHIILESHSADIGVGLTWGEGKLVYDHQTYRFKISGGNLAAVGYSTVKAEGTVYNLKHLHDFDGSYGSLAGEATLDKGLGGAVLQNSNGVRVRIDTTSSGARLAAGAQGLTFTLKN</sequence>
<keyword evidence="2" id="KW-1185">Reference proteome</keyword>